<dbReference type="EMBL" id="JBDIZK010000006">
    <property type="protein sequence ID" value="MEN3747939.1"/>
    <property type="molecule type" value="Genomic_DNA"/>
</dbReference>
<dbReference type="Pfam" id="PF15617">
    <property type="entry name" value="C-C_Bond_Lyase"/>
    <property type="match status" value="1"/>
</dbReference>
<comment type="caution">
    <text evidence="5">The sequence shown here is derived from an EMBL/GenBank/DDBJ whole genome shotgun (WGS) entry which is preliminary data.</text>
</comment>
<dbReference type="Gene3D" id="3.20.20.60">
    <property type="entry name" value="Phosphoenolpyruvate-binding domains"/>
    <property type="match status" value="1"/>
</dbReference>
<dbReference type="SUPFAM" id="SSF51621">
    <property type="entry name" value="Phosphoenolpyruvate/pyruvate domain"/>
    <property type="match status" value="1"/>
</dbReference>
<evidence type="ECO:0000256" key="1">
    <source>
        <dbReference type="ARBA" id="ARBA00001946"/>
    </source>
</evidence>
<keyword evidence="6" id="KW-1185">Reference proteome</keyword>
<keyword evidence="5" id="KW-0456">Lyase</keyword>
<dbReference type="InterPro" id="IPR011206">
    <property type="entry name" value="Citrate_lyase_beta/mcl1/mcl2"/>
</dbReference>
<proteinExistence type="inferred from homology"/>
<keyword evidence="3" id="KW-0479">Metal-binding</keyword>
<evidence type="ECO:0000256" key="4">
    <source>
        <dbReference type="ARBA" id="ARBA00022842"/>
    </source>
</evidence>
<evidence type="ECO:0000313" key="6">
    <source>
        <dbReference type="Proteomes" id="UP001427805"/>
    </source>
</evidence>
<comment type="cofactor">
    <cofactor evidence="1">
        <name>Mg(2+)</name>
        <dbReference type="ChEBI" id="CHEBI:18420"/>
    </cofactor>
</comment>
<name>A0ABV0B8P9_9SPHN</name>
<evidence type="ECO:0000313" key="5">
    <source>
        <dbReference type="EMBL" id="MEN3747939.1"/>
    </source>
</evidence>
<sequence>MMLGATLYAPATRRSAVMALVRGEVQGLAAGVICLEDAVRDDEVEAAAATLPILLAAATDQAPPLYVRFREPDLLRRLADLGALGAVRGIVAPKVDAATLPGWLEAAADARLSVMPTIETAIAFDAAQLGEVRAMLLETPATIDMVRIGGNDLLALLNARRSPRYTAYEGPLGGVIGSIVTQFIPAGFPVSAPVFEHFLSDSLLADEFDRDIDHGMFNKTIIHPRQAMVINRGLMVGEFELAEAHALLRPEADGVFSVNGSMCEPKTHSPWAETILRRAERFGVRGADDTAPVSGPDVRLTA</sequence>
<protein>
    <submittedName>
        <fullName evidence="5">HpcH/HpaI aldolase/citrate lyase family protein</fullName>
    </submittedName>
</protein>
<gene>
    <name evidence="5" type="ORF">TPR58_12240</name>
</gene>
<dbReference type="PANTHER" id="PTHR32308">
    <property type="entry name" value="LYASE BETA SUBUNIT, PUTATIVE (AFU_ORTHOLOGUE AFUA_4G13030)-RELATED"/>
    <property type="match status" value="1"/>
</dbReference>
<dbReference type="InterPro" id="IPR040442">
    <property type="entry name" value="Pyrv_kinase-like_dom_sf"/>
</dbReference>
<evidence type="ECO:0000256" key="2">
    <source>
        <dbReference type="ARBA" id="ARBA00005568"/>
    </source>
</evidence>
<dbReference type="InterPro" id="IPR015813">
    <property type="entry name" value="Pyrv/PenolPyrv_kinase-like_dom"/>
</dbReference>
<reference evidence="5 6" key="1">
    <citation type="submission" date="2024-05" db="EMBL/GenBank/DDBJ databases">
        <title>Sphingomonas sp. HF-S3 16S ribosomal RNA gene Genome sequencing and assembly.</title>
        <authorList>
            <person name="Lee H."/>
        </authorList>
    </citation>
    <scope>NUCLEOTIDE SEQUENCE [LARGE SCALE GENOMIC DNA]</scope>
    <source>
        <strain evidence="5 6">HF-S3</strain>
    </source>
</reference>
<dbReference type="GO" id="GO:0016829">
    <property type="term" value="F:lyase activity"/>
    <property type="evidence" value="ECO:0007669"/>
    <property type="project" value="UniProtKB-KW"/>
</dbReference>
<dbReference type="InterPro" id="IPR039480">
    <property type="entry name" value="C-C_Bond_Lyase-like"/>
</dbReference>
<dbReference type="Proteomes" id="UP001427805">
    <property type="component" value="Unassembled WGS sequence"/>
</dbReference>
<evidence type="ECO:0000256" key="3">
    <source>
        <dbReference type="ARBA" id="ARBA00022723"/>
    </source>
</evidence>
<dbReference type="PIRSF" id="PIRSF015582">
    <property type="entry name" value="Cit_lyase_B"/>
    <property type="match status" value="1"/>
</dbReference>
<keyword evidence="4" id="KW-0460">Magnesium</keyword>
<organism evidence="5 6">
    <name type="scientific">Sphingomonas rustica</name>
    <dbReference type="NCBI Taxonomy" id="3103142"/>
    <lineage>
        <taxon>Bacteria</taxon>
        <taxon>Pseudomonadati</taxon>
        <taxon>Pseudomonadota</taxon>
        <taxon>Alphaproteobacteria</taxon>
        <taxon>Sphingomonadales</taxon>
        <taxon>Sphingomonadaceae</taxon>
        <taxon>Sphingomonas</taxon>
    </lineage>
</organism>
<dbReference type="PANTHER" id="PTHR32308:SF10">
    <property type="entry name" value="CITRATE LYASE SUBUNIT BETA"/>
    <property type="match status" value="1"/>
</dbReference>
<accession>A0ABV0B8P9</accession>
<dbReference type="RefSeq" id="WP_346246946.1">
    <property type="nucleotide sequence ID" value="NZ_JBDIZK010000006.1"/>
</dbReference>
<comment type="similarity">
    <text evidence="2">Belongs to the HpcH/HpaI aldolase family.</text>
</comment>